<dbReference type="EMBL" id="JAVIIW010000052">
    <property type="protein sequence ID" value="MDX8482566.1"/>
    <property type="molecule type" value="Genomic_DNA"/>
</dbReference>
<accession>A0ABU4Y6K6</accession>
<evidence type="ECO:0000256" key="7">
    <source>
        <dbReference type="RuleBase" id="RU363032"/>
    </source>
</evidence>
<comment type="caution">
    <text evidence="9">The sequence shown here is derived from an EMBL/GenBank/DDBJ whole genome shotgun (WGS) entry which is preliminary data.</text>
</comment>
<feature type="transmembrane region" description="Helical" evidence="7">
    <location>
        <begin position="21"/>
        <end position="44"/>
    </location>
</feature>
<sequence>MSEPKRFLGEPVPAPRLAGQTILVNLLLAVFGLFFVLPMLWLVLASVDAAASQQFKLPELTLQQFALALEPDKIQALVNSLIVSLIATVVATVPSTIAAYSFSRHRIPGKQGILLGIVFLSGVPISILIIPIYQLFEWADLLSLMPTGVFLGATAIPFEIYVIKNAIDAIPVDLEEAARIEQAGMVRILLRVVGPLCLPGIMAAAIYGFINTWGNFLPPLVLVSDTAQQPSPVEIYSFMTNNVINYGAIAAYSLIYTLPIILLYVAASRLFRGGFALGGAVK</sequence>
<dbReference type="Proteomes" id="UP001287059">
    <property type="component" value="Unassembled WGS sequence"/>
</dbReference>
<dbReference type="InterPro" id="IPR035906">
    <property type="entry name" value="MetI-like_sf"/>
</dbReference>
<dbReference type="PANTHER" id="PTHR32243:SF18">
    <property type="entry name" value="INNER MEMBRANE ABC TRANSPORTER PERMEASE PROTEIN YCJP"/>
    <property type="match status" value="1"/>
</dbReference>
<evidence type="ECO:0000256" key="4">
    <source>
        <dbReference type="ARBA" id="ARBA00022692"/>
    </source>
</evidence>
<comment type="similarity">
    <text evidence="7">Belongs to the binding-protein-dependent transport system permease family.</text>
</comment>
<dbReference type="PROSITE" id="PS50928">
    <property type="entry name" value="ABC_TM1"/>
    <property type="match status" value="1"/>
</dbReference>
<dbReference type="SUPFAM" id="SSF161098">
    <property type="entry name" value="MetI-like"/>
    <property type="match status" value="1"/>
</dbReference>
<keyword evidence="5 7" id="KW-1133">Transmembrane helix</keyword>
<dbReference type="InterPro" id="IPR050901">
    <property type="entry name" value="BP-dep_ABC_trans_perm"/>
</dbReference>
<protein>
    <submittedName>
        <fullName evidence="9">Carbohydrate ABC transporter permease</fullName>
    </submittedName>
</protein>
<dbReference type="Gene3D" id="1.10.3720.10">
    <property type="entry name" value="MetI-like"/>
    <property type="match status" value="1"/>
</dbReference>
<evidence type="ECO:0000256" key="6">
    <source>
        <dbReference type="ARBA" id="ARBA00023136"/>
    </source>
</evidence>
<evidence type="ECO:0000256" key="2">
    <source>
        <dbReference type="ARBA" id="ARBA00022448"/>
    </source>
</evidence>
<evidence type="ECO:0000313" key="9">
    <source>
        <dbReference type="EMBL" id="MDX8482566.1"/>
    </source>
</evidence>
<feature type="domain" description="ABC transmembrane type-1" evidence="8">
    <location>
        <begin position="77"/>
        <end position="267"/>
    </location>
</feature>
<keyword evidence="3" id="KW-1003">Cell membrane</keyword>
<feature type="transmembrane region" description="Helical" evidence="7">
    <location>
        <begin position="148"/>
        <end position="167"/>
    </location>
</feature>
<evidence type="ECO:0000259" key="8">
    <source>
        <dbReference type="PROSITE" id="PS50928"/>
    </source>
</evidence>
<comment type="subcellular location">
    <subcellularLocation>
        <location evidence="1 7">Cell membrane</location>
        <topology evidence="1 7">Multi-pass membrane protein</topology>
    </subcellularLocation>
</comment>
<organism evidence="9 10">
    <name type="scientific">Mesorhizobium album</name>
    <dbReference type="NCBI Taxonomy" id="3072314"/>
    <lineage>
        <taxon>Bacteria</taxon>
        <taxon>Pseudomonadati</taxon>
        <taxon>Pseudomonadota</taxon>
        <taxon>Alphaproteobacteria</taxon>
        <taxon>Hyphomicrobiales</taxon>
        <taxon>Phyllobacteriaceae</taxon>
        <taxon>Mesorhizobium</taxon>
    </lineage>
</organism>
<gene>
    <name evidence="9" type="ORF">RFN28_29515</name>
</gene>
<evidence type="ECO:0000256" key="3">
    <source>
        <dbReference type="ARBA" id="ARBA00022475"/>
    </source>
</evidence>
<feature type="transmembrane region" description="Helical" evidence="7">
    <location>
        <begin position="77"/>
        <end position="100"/>
    </location>
</feature>
<dbReference type="PANTHER" id="PTHR32243">
    <property type="entry name" value="MALTOSE TRANSPORT SYSTEM PERMEASE-RELATED"/>
    <property type="match status" value="1"/>
</dbReference>
<evidence type="ECO:0000256" key="1">
    <source>
        <dbReference type="ARBA" id="ARBA00004651"/>
    </source>
</evidence>
<feature type="transmembrane region" description="Helical" evidence="7">
    <location>
        <begin position="243"/>
        <end position="267"/>
    </location>
</feature>
<feature type="transmembrane region" description="Helical" evidence="7">
    <location>
        <begin position="188"/>
        <end position="210"/>
    </location>
</feature>
<reference evidence="9 10" key="1">
    <citation type="submission" date="2023-08" db="EMBL/GenBank/DDBJ databases">
        <title>Implementing the SeqCode for naming new Mesorhizobium species isolated from Vachellia karroo root nodules.</title>
        <authorList>
            <person name="Van Lill M."/>
        </authorList>
    </citation>
    <scope>NUCLEOTIDE SEQUENCE [LARGE SCALE GENOMIC DNA]</scope>
    <source>
        <strain evidence="9 10">VK24D</strain>
    </source>
</reference>
<name>A0ABU4Y6K6_9HYPH</name>
<dbReference type="InterPro" id="IPR000515">
    <property type="entry name" value="MetI-like"/>
</dbReference>
<proteinExistence type="inferred from homology"/>
<dbReference type="CDD" id="cd06261">
    <property type="entry name" value="TM_PBP2"/>
    <property type="match status" value="1"/>
</dbReference>
<keyword evidence="10" id="KW-1185">Reference proteome</keyword>
<dbReference type="RefSeq" id="WP_320290660.1">
    <property type="nucleotide sequence ID" value="NZ_JAVIIW010000052.1"/>
</dbReference>
<dbReference type="Pfam" id="PF00528">
    <property type="entry name" value="BPD_transp_1"/>
    <property type="match status" value="1"/>
</dbReference>
<evidence type="ECO:0000256" key="5">
    <source>
        <dbReference type="ARBA" id="ARBA00022989"/>
    </source>
</evidence>
<feature type="transmembrane region" description="Helical" evidence="7">
    <location>
        <begin position="112"/>
        <end position="136"/>
    </location>
</feature>
<keyword evidence="2 7" id="KW-0813">Transport</keyword>
<evidence type="ECO:0000313" key="10">
    <source>
        <dbReference type="Proteomes" id="UP001287059"/>
    </source>
</evidence>
<keyword evidence="6 7" id="KW-0472">Membrane</keyword>
<keyword evidence="4 7" id="KW-0812">Transmembrane</keyword>